<comment type="caution">
    <text evidence="4">The sequence shown here is derived from an EMBL/GenBank/DDBJ whole genome shotgun (WGS) entry which is preliminary data.</text>
</comment>
<dbReference type="InterPro" id="IPR002110">
    <property type="entry name" value="Ankyrin_rpt"/>
</dbReference>
<dbReference type="Proteomes" id="UP000434172">
    <property type="component" value="Unassembled WGS sequence"/>
</dbReference>
<accession>A0A8H3ZGY7</accession>
<evidence type="ECO:0000313" key="4">
    <source>
        <dbReference type="EMBL" id="KAF0315667.1"/>
    </source>
</evidence>
<evidence type="ECO:0000256" key="1">
    <source>
        <dbReference type="ARBA" id="ARBA00022737"/>
    </source>
</evidence>
<keyword evidence="2 3" id="KW-0040">ANK repeat</keyword>
<evidence type="ECO:0000313" key="5">
    <source>
        <dbReference type="Proteomes" id="UP000434172"/>
    </source>
</evidence>
<proteinExistence type="predicted"/>
<sequence length="426" mass="46400">MGLSQHPFEILHAIALALLNPHPPSTMQESASSTGLADMARLAATCQRLRDVATPLLYTQSLVIDVAANTFTSLVSSQDHVLHTVKQYRDPWLSPDPTGHPACDRESIIMEMVISGRLDALQQLLSHVPSHLEKFFLGIRLLVPWRCVSGEHVTTSTDVAAPAFATPLHAAALAGQDHVIQWILERCPTLPVDPEAQLRCNCPSSHRHAGVVADSPTVSVTPLHLALAHNRTSTAKLLIQKGAVWDRSFDFSAGVNGLHIMAANGMVDFLDWLARSSNTCSTNSGLHDWPDEYGLYALHYASFALMPDMVTDGGSSVSDADRGEGDVMALFDRQKEATRLVASLIGIGAIIDTRNVGEAAKRLRQERNRLVVEILAADLGWAYRLRFWESEQDLHFLQPEPAEFAERGGNICVAKALQAAFGNTSA</sequence>
<dbReference type="PANTHER" id="PTHR24178:SF41">
    <property type="entry name" value="ANKYRIN-2 ISOFORM X1"/>
    <property type="match status" value="1"/>
</dbReference>
<dbReference type="Pfam" id="PF00023">
    <property type="entry name" value="Ank"/>
    <property type="match status" value="1"/>
</dbReference>
<dbReference type="EMBL" id="WOWK01000191">
    <property type="protein sequence ID" value="KAF0315667.1"/>
    <property type="molecule type" value="Genomic_DNA"/>
</dbReference>
<dbReference type="SMART" id="SM00248">
    <property type="entry name" value="ANK"/>
    <property type="match status" value="4"/>
</dbReference>
<evidence type="ECO:0000256" key="2">
    <source>
        <dbReference type="ARBA" id="ARBA00023043"/>
    </source>
</evidence>
<dbReference type="Gene3D" id="1.25.40.20">
    <property type="entry name" value="Ankyrin repeat-containing domain"/>
    <property type="match status" value="1"/>
</dbReference>
<dbReference type="PROSITE" id="PS50297">
    <property type="entry name" value="ANK_REP_REGION"/>
    <property type="match status" value="1"/>
</dbReference>
<evidence type="ECO:0000256" key="3">
    <source>
        <dbReference type="PROSITE-ProRule" id="PRU00023"/>
    </source>
</evidence>
<dbReference type="SUPFAM" id="SSF48403">
    <property type="entry name" value="Ankyrin repeat"/>
    <property type="match status" value="1"/>
</dbReference>
<dbReference type="OrthoDB" id="4838747at2759"/>
<dbReference type="PROSITE" id="PS50088">
    <property type="entry name" value="ANK_REPEAT"/>
    <property type="match status" value="1"/>
</dbReference>
<gene>
    <name evidence="4" type="ORF">GQ607_017104</name>
</gene>
<protein>
    <recommendedName>
        <fullName evidence="6">Ankyrin repeat protein</fullName>
    </recommendedName>
</protein>
<organism evidence="4 5">
    <name type="scientific">Colletotrichum asianum</name>
    <dbReference type="NCBI Taxonomy" id="702518"/>
    <lineage>
        <taxon>Eukaryota</taxon>
        <taxon>Fungi</taxon>
        <taxon>Dikarya</taxon>
        <taxon>Ascomycota</taxon>
        <taxon>Pezizomycotina</taxon>
        <taxon>Sordariomycetes</taxon>
        <taxon>Hypocreomycetidae</taxon>
        <taxon>Glomerellales</taxon>
        <taxon>Glomerellaceae</taxon>
        <taxon>Colletotrichum</taxon>
        <taxon>Colletotrichum gloeosporioides species complex</taxon>
    </lineage>
</organism>
<dbReference type="InterPro" id="IPR036770">
    <property type="entry name" value="Ankyrin_rpt-contain_sf"/>
</dbReference>
<dbReference type="PANTHER" id="PTHR24178">
    <property type="entry name" value="MOLTING PROTEIN MLT-4"/>
    <property type="match status" value="1"/>
</dbReference>
<feature type="repeat" description="ANK" evidence="3">
    <location>
        <begin position="218"/>
        <end position="243"/>
    </location>
</feature>
<evidence type="ECO:0008006" key="6">
    <source>
        <dbReference type="Google" id="ProtNLM"/>
    </source>
</evidence>
<reference evidence="4 5" key="1">
    <citation type="submission" date="2019-12" db="EMBL/GenBank/DDBJ databases">
        <title>A genome sequence resource for the geographically widespread anthracnose pathogen Colletotrichum asianum.</title>
        <authorList>
            <person name="Meng Y."/>
        </authorList>
    </citation>
    <scope>NUCLEOTIDE SEQUENCE [LARGE SCALE GENOMIC DNA]</scope>
    <source>
        <strain evidence="4 5">ICMP 18580</strain>
    </source>
</reference>
<dbReference type="AlphaFoldDB" id="A0A8H3ZGY7"/>
<keyword evidence="1" id="KW-0677">Repeat</keyword>
<name>A0A8H3ZGY7_9PEZI</name>
<keyword evidence="5" id="KW-1185">Reference proteome</keyword>